<dbReference type="PANTHER" id="PTHR33835:SF1">
    <property type="entry name" value="METALLO-BETA-LACTAMASE DOMAIN-CONTAINING PROTEIN"/>
    <property type="match status" value="1"/>
</dbReference>
<dbReference type="OrthoDB" id="421671at2759"/>
<organism evidence="1 2">
    <name type="scientific">Brettanomyces naardenensis</name>
    <name type="common">Yeast</name>
    <dbReference type="NCBI Taxonomy" id="13370"/>
    <lineage>
        <taxon>Eukaryota</taxon>
        <taxon>Fungi</taxon>
        <taxon>Dikarya</taxon>
        <taxon>Ascomycota</taxon>
        <taxon>Saccharomycotina</taxon>
        <taxon>Pichiomycetes</taxon>
        <taxon>Pichiales</taxon>
        <taxon>Pichiaceae</taxon>
        <taxon>Brettanomyces</taxon>
    </lineage>
</organism>
<dbReference type="EMBL" id="CAACVR010000012">
    <property type="protein sequence ID" value="VEU21556.1"/>
    <property type="molecule type" value="Genomic_DNA"/>
</dbReference>
<reference evidence="1 2" key="1">
    <citation type="submission" date="2018-12" db="EMBL/GenBank/DDBJ databases">
        <authorList>
            <person name="Tiukova I."/>
            <person name="Dainat J."/>
        </authorList>
    </citation>
    <scope>NUCLEOTIDE SEQUENCE [LARGE SCALE GENOMIC DNA]</scope>
</reference>
<dbReference type="Proteomes" id="UP000290900">
    <property type="component" value="Unassembled WGS sequence"/>
</dbReference>
<dbReference type="Gene3D" id="3.60.15.10">
    <property type="entry name" value="Ribonuclease Z/Hydroxyacylglutathione hydrolase-like"/>
    <property type="match status" value="1"/>
</dbReference>
<dbReference type="AlphaFoldDB" id="A0A448YKZ8"/>
<name>A0A448YKZ8_BRENA</name>
<gene>
    <name evidence="1" type="ORF">BRENAR_LOCUS2289</name>
</gene>
<dbReference type="InterPro" id="IPR036866">
    <property type="entry name" value="RibonucZ/Hydroxyglut_hydro"/>
</dbReference>
<dbReference type="PANTHER" id="PTHR33835">
    <property type="entry name" value="YALI0C07656P"/>
    <property type="match status" value="1"/>
</dbReference>
<dbReference type="InterPro" id="IPR025638">
    <property type="entry name" value="DUF4336"/>
</dbReference>
<dbReference type="SUPFAM" id="SSF56281">
    <property type="entry name" value="Metallo-hydrolase/oxidoreductase"/>
    <property type="match status" value="1"/>
</dbReference>
<accession>A0A448YKZ8</accession>
<sequence>MGYPAILGGVSRRVTPSIYTHSCGFTRIDRLQFGARMSIIKTSTSKPSFIIYSTIPYDKDVIASVDKLMIQNGDLSKGESFIDSVTHIIIPDKEHTLAVLPYKKEHPSIKIVGFEGCDPDIDAAIDYKILDSQGSKVLKKADLIKLGISETSGIIKDDFQFVYVPSHQNHELVLYVPSQKTILEADLFFNLQYSGHRVPESELYNEQFGGKDPQTGIYGWITKKAFTSGTYLNGKLSGAVIKDVPAAKKAIEATLTWDFDKIIVCHGDTIDKDGKSVWKKAFAGLLA</sequence>
<keyword evidence="2" id="KW-1185">Reference proteome</keyword>
<proteinExistence type="predicted"/>
<protein>
    <submittedName>
        <fullName evidence="1">DEKNAAC102336</fullName>
    </submittedName>
</protein>
<evidence type="ECO:0000313" key="2">
    <source>
        <dbReference type="Proteomes" id="UP000290900"/>
    </source>
</evidence>
<evidence type="ECO:0000313" key="1">
    <source>
        <dbReference type="EMBL" id="VEU21556.1"/>
    </source>
</evidence>
<dbReference type="InParanoid" id="A0A448YKZ8"/>